<dbReference type="PANTHER" id="PTHR30346">
    <property type="entry name" value="TRANSCRIPTIONAL DUAL REGULATOR HCAR-RELATED"/>
    <property type="match status" value="1"/>
</dbReference>
<dbReference type="Gene3D" id="3.40.190.10">
    <property type="entry name" value="Periplasmic binding protein-like II"/>
    <property type="match status" value="2"/>
</dbReference>
<evidence type="ECO:0000256" key="4">
    <source>
        <dbReference type="ARBA" id="ARBA00023163"/>
    </source>
</evidence>
<dbReference type="Gene3D" id="1.10.10.10">
    <property type="entry name" value="Winged helix-like DNA-binding domain superfamily/Winged helix DNA-binding domain"/>
    <property type="match status" value="1"/>
</dbReference>
<feature type="domain" description="HTH lysR-type" evidence="5">
    <location>
        <begin position="1"/>
        <end position="58"/>
    </location>
</feature>
<reference evidence="6 7" key="1">
    <citation type="submission" date="2023-05" db="EMBL/GenBank/DDBJ databases">
        <title>Lithophilousrod everest ZFBP1038 complete genpme.</title>
        <authorList>
            <person name="Tian M."/>
        </authorList>
    </citation>
    <scope>NUCLEOTIDE SEQUENCE [LARGE SCALE GENOMIC DNA]</scope>
    <source>
        <strain evidence="6 7">ZFBP1038</strain>
    </source>
</reference>
<dbReference type="InterPro" id="IPR000847">
    <property type="entry name" value="LysR_HTH_N"/>
</dbReference>
<evidence type="ECO:0000256" key="3">
    <source>
        <dbReference type="ARBA" id="ARBA00023125"/>
    </source>
</evidence>
<dbReference type="SUPFAM" id="SSF53850">
    <property type="entry name" value="Periplasmic binding protein-like II"/>
    <property type="match status" value="1"/>
</dbReference>
<evidence type="ECO:0000256" key="1">
    <source>
        <dbReference type="ARBA" id="ARBA00009437"/>
    </source>
</evidence>
<evidence type="ECO:0000256" key="2">
    <source>
        <dbReference type="ARBA" id="ARBA00023015"/>
    </source>
</evidence>
<dbReference type="Pfam" id="PF03466">
    <property type="entry name" value="LysR_substrate"/>
    <property type="match status" value="1"/>
</dbReference>
<gene>
    <name evidence="6" type="ORF">LWF01_04305</name>
</gene>
<dbReference type="PANTHER" id="PTHR30346:SF29">
    <property type="entry name" value="LYSR SUBSTRATE-BINDING"/>
    <property type="match status" value="1"/>
</dbReference>
<dbReference type="Pfam" id="PF00126">
    <property type="entry name" value="HTH_1"/>
    <property type="match status" value="1"/>
</dbReference>
<dbReference type="RefSeq" id="WP_349639811.1">
    <property type="nucleotide sequence ID" value="NZ_CP090958.1"/>
</dbReference>
<protein>
    <submittedName>
        <fullName evidence="6">LysR family transcriptional regulator</fullName>
    </submittedName>
</protein>
<evidence type="ECO:0000259" key="5">
    <source>
        <dbReference type="PROSITE" id="PS50931"/>
    </source>
</evidence>
<keyword evidence="3" id="KW-0238">DNA-binding</keyword>
<dbReference type="PROSITE" id="PS50931">
    <property type="entry name" value="HTH_LYSR"/>
    <property type="match status" value="1"/>
</dbReference>
<sequence>MDVSHLSLLRELAERGSITAVAEATHRTPSAVSQQLKTMQRELGAPLVERHGRGVRLTSAGNTLAAAAVDVATALSTAQAVWDEFRGSNSGTVDLVLFPSAGQLLLPRLLAKEDLLSGIELRCDDRDVRTEAFAALTADADIVVAHHVFEPPPWTGSRLTAVPLLREPLDIALPEDHPLAAKTTCSPRDVRGERWIGVPEGFPFDHLVKQIGDLAGQPVTVVQRLRDNRIIEALVAAGHGISVLPRYAQAATPGSGVVLRPITGLKAGRRMVALMRPDRAERRAVRQVLRGLTEAAAEITAGDSS</sequence>
<keyword evidence="7" id="KW-1185">Reference proteome</keyword>
<keyword evidence="4" id="KW-0804">Transcription</keyword>
<proteinExistence type="inferred from homology"/>
<comment type="similarity">
    <text evidence="1">Belongs to the LysR transcriptional regulatory family.</text>
</comment>
<evidence type="ECO:0000313" key="7">
    <source>
        <dbReference type="Proteomes" id="UP001209083"/>
    </source>
</evidence>
<dbReference type="Proteomes" id="UP001209083">
    <property type="component" value="Chromosome"/>
</dbReference>
<dbReference type="InterPro" id="IPR036388">
    <property type="entry name" value="WH-like_DNA-bd_sf"/>
</dbReference>
<keyword evidence="2" id="KW-0805">Transcription regulation</keyword>
<accession>A0ABY8QVJ1</accession>
<name>A0ABY8QVJ1_9MICO</name>
<evidence type="ECO:0000313" key="6">
    <source>
        <dbReference type="EMBL" id="WGW13003.1"/>
    </source>
</evidence>
<dbReference type="SUPFAM" id="SSF46785">
    <property type="entry name" value="Winged helix' DNA-binding domain"/>
    <property type="match status" value="1"/>
</dbReference>
<dbReference type="InterPro" id="IPR036390">
    <property type="entry name" value="WH_DNA-bd_sf"/>
</dbReference>
<organism evidence="6 7">
    <name type="scientific">Saxibacter everestensis</name>
    <dbReference type="NCBI Taxonomy" id="2909229"/>
    <lineage>
        <taxon>Bacteria</taxon>
        <taxon>Bacillati</taxon>
        <taxon>Actinomycetota</taxon>
        <taxon>Actinomycetes</taxon>
        <taxon>Micrococcales</taxon>
        <taxon>Brevibacteriaceae</taxon>
        <taxon>Saxibacter</taxon>
    </lineage>
</organism>
<dbReference type="InterPro" id="IPR005119">
    <property type="entry name" value="LysR_subst-bd"/>
</dbReference>
<dbReference type="EMBL" id="CP090958">
    <property type="protein sequence ID" value="WGW13003.1"/>
    <property type="molecule type" value="Genomic_DNA"/>
</dbReference>